<evidence type="ECO:0000256" key="1">
    <source>
        <dbReference type="SAM" id="MobiDB-lite"/>
    </source>
</evidence>
<dbReference type="OrthoDB" id="546632at2759"/>
<protein>
    <submittedName>
        <fullName evidence="2">Uncharacterized protein</fullName>
    </submittedName>
</protein>
<sequence length="71" mass="7498">MGNASKVDKAAHVSRPMSANVHAGGGIPEIRHSVNRSKRFPEGVARSGDALRMLYCPPNGLRLAAGLHPVI</sequence>
<accession>A0A166A9U2</accession>
<proteinExistence type="predicted"/>
<evidence type="ECO:0000313" key="3">
    <source>
        <dbReference type="Proteomes" id="UP000076532"/>
    </source>
</evidence>
<evidence type="ECO:0000313" key="2">
    <source>
        <dbReference type="EMBL" id="KZP11391.1"/>
    </source>
</evidence>
<feature type="compositionally biased region" description="Basic and acidic residues" evidence="1">
    <location>
        <begin position="1"/>
        <end position="11"/>
    </location>
</feature>
<gene>
    <name evidence="2" type="ORF">FIBSPDRAFT_871675</name>
</gene>
<dbReference type="EMBL" id="KV417664">
    <property type="protein sequence ID" value="KZP11391.1"/>
    <property type="molecule type" value="Genomic_DNA"/>
</dbReference>
<dbReference type="AlphaFoldDB" id="A0A166A9U2"/>
<feature type="region of interest" description="Disordered" evidence="1">
    <location>
        <begin position="1"/>
        <end position="34"/>
    </location>
</feature>
<name>A0A166A9U2_9AGAM</name>
<reference evidence="2 3" key="1">
    <citation type="journal article" date="2016" name="Mol. Biol. Evol.">
        <title>Comparative Genomics of Early-Diverging Mushroom-Forming Fungi Provides Insights into the Origins of Lignocellulose Decay Capabilities.</title>
        <authorList>
            <person name="Nagy L.G."/>
            <person name="Riley R."/>
            <person name="Tritt A."/>
            <person name="Adam C."/>
            <person name="Daum C."/>
            <person name="Floudas D."/>
            <person name="Sun H."/>
            <person name="Yadav J.S."/>
            <person name="Pangilinan J."/>
            <person name="Larsson K.H."/>
            <person name="Matsuura K."/>
            <person name="Barry K."/>
            <person name="Labutti K."/>
            <person name="Kuo R."/>
            <person name="Ohm R.A."/>
            <person name="Bhattacharya S.S."/>
            <person name="Shirouzu T."/>
            <person name="Yoshinaga Y."/>
            <person name="Martin F.M."/>
            <person name="Grigoriev I.V."/>
            <person name="Hibbett D.S."/>
        </authorList>
    </citation>
    <scope>NUCLEOTIDE SEQUENCE [LARGE SCALE GENOMIC DNA]</scope>
    <source>
        <strain evidence="2 3">CBS 109695</strain>
    </source>
</reference>
<keyword evidence="3" id="KW-1185">Reference proteome</keyword>
<dbReference type="Proteomes" id="UP000076532">
    <property type="component" value="Unassembled WGS sequence"/>
</dbReference>
<organism evidence="2 3">
    <name type="scientific">Athelia psychrophila</name>
    <dbReference type="NCBI Taxonomy" id="1759441"/>
    <lineage>
        <taxon>Eukaryota</taxon>
        <taxon>Fungi</taxon>
        <taxon>Dikarya</taxon>
        <taxon>Basidiomycota</taxon>
        <taxon>Agaricomycotina</taxon>
        <taxon>Agaricomycetes</taxon>
        <taxon>Agaricomycetidae</taxon>
        <taxon>Atheliales</taxon>
        <taxon>Atheliaceae</taxon>
        <taxon>Athelia</taxon>
    </lineage>
</organism>